<proteinExistence type="inferred from homology"/>
<comment type="similarity">
    <text evidence="2 9">Belongs to the peptidase M18 family.</text>
</comment>
<dbReference type="InterPro" id="IPR023358">
    <property type="entry name" value="Peptidase_M18_dom2"/>
</dbReference>
<evidence type="ECO:0000313" key="11">
    <source>
        <dbReference type="EMBL" id="MDB7082653.1"/>
    </source>
</evidence>
<dbReference type="GO" id="GO:0006508">
    <property type="term" value="P:proteolysis"/>
    <property type="evidence" value="ECO:0007669"/>
    <property type="project" value="UniProtKB-KW"/>
</dbReference>
<dbReference type="InterPro" id="IPR001948">
    <property type="entry name" value="Peptidase_M18"/>
</dbReference>
<evidence type="ECO:0000256" key="6">
    <source>
        <dbReference type="ARBA" id="ARBA00022801"/>
    </source>
</evidence>
<evidence type="ECO:0000256" key="1">
    <source>
        <dbReference type="ARBA" id="ARBA00001947"/>
    </source>
</evidence>
<dbReference type="EMBL" id="JAQLKE010000003">
    <property type="protein sequence ID" value="MDB7082653.1"/>
    <property type="molecule type" value="Genomic_DNA"/>
</dbReference>
<protein>
    <recommendedName>
        <fullName evidence="10">M18 family aminopeptidase</fullName>
        <ecNumber evidence="10">3.4.11.-</ecNumber>
    </recommendedName>
</protein>
<keyword evidence="5 9" id="KW-0479">Metal-binding</keyword>
<sequence>MYGKLAWEKYNDEQINDIMTFNEGYKNYITKGKTERLCVSETVKLAMAHGYKELNEVDILKPGDKVYVTNMKKNIALFVIGKKPLEDGMRILGAHIDSPRMDLKQNPLYESEGFAMLDTHYYGGVKKYQWVTIPLSMVGVVVKKDGTVINVNIGEDENDPVVGISDLLVHLSADQLKKDGAKVIEGEDLDVTFGSIPLKDHEKDAVKANVLKILKDKYDFDEEDFLSAEIEIVPSGKARDYGIDRSMVAGYGHDDRVCAYTSLMAILDIEMPDYTSCCILVDKEEIGSVGATGAQSLFFENTVSELLLKQGTDSFVKTRKAMANSKMLSSDVSAGVDPLYLSVNDKKNAAYLGKGIVFNKYTGARGKSGSNDANPEYMAEIRKILDDDNIYYQTAELGKVDQGGGGTIAYILGNYNMNVIDAGVAVLNMHAPMEIVSKVDVYEAYLAYRTFLKQI</sequence>
<organism evidence="11 12">
    <name type="scientific">Thomasclavelia ramosa</name>
    <dbReference type="NCBI Taxonomy" id="1547"/>
    <lineage>
        <taxon>Bacteria</taxon>
        <taxon>Bacillati</taxon>
        <taxon>Bacillota</taxon>
        <taxon>Erysipelotrichia</taxon>
        <taxon>Erysipelotrichales</taxon>
        <taxon>Coprobacillaceae</taxon>
        <taxon>Thomasclavelia</taxon>
    </lineage>
</organism>
<dbReference type="GO" id="GO:0008237">
    <property type="term" value="F:metallopeptidase activity"/>
    <property type="evidence" value="ECO:0007669"/>
    <property type="project" value="UniProtKB-KW"/>
</dbReference>
<dbReference type="AlphaFoldDB" id="A0AB35IG38"/>
<accession>A0AB35IG38</accession>
<dbReference type="GO" id="GO:0008270">
    <property type="term" value="F:zinc ion binding"/>
    <property type="evidence" value="ECO:0007669"/>
    <property type="project" value="InterPro"/>
</dbReference>
<dbReference type="PRINTS" id="PR00932">
    <property type="entry name" value="AMINO1PTASE"/>
</dbReference>
<dbReference type="SUPFAM" id="SSF53187">
    <property type="entry name" value="Zn-dependent exopeptidases"/>
    <property type="match status" value="1"/>
</dbReference>
<keyword evidence="6 9" id="KW-0378">Hydrolase</keyword>
<name>A0AB35IG38_9FIRM</name>
<dbReference type="GO" id="GO:0005737">
    <property type="term" value="C:cytoplasm"/>
    <property type="evidence" value="ECO:0007669"/>
    <property type="project" value="UniProtKB-ARBA"/>
</dbReference>
<evidence type="ECO:0000256" key="10">
    <source>
        <dbReference type="RuleBase" id="RU004387"/>
    </source>
</evidence>
<dbReference type="RefSeq" id="WP_003536964.1">
    <property type="nucleotide sequence ID" value="NZ_AP031443.1"/>
</dbReference>
<keyword evidence="7 9" id="KW-0862">Zinc</keyword>
<dbReference type="NCBIfam" id="NF002600">
    <property type="entry name" value="PRK02256.1"/>
    <property type="match status" value="1"/>
</dbReference>
<dbReference type="Gene3D" id="2.30.250.10">
    <property type="entry name" value="Aminopeptidase i, Domain 2"/>
    <property type="match status" value="1"/>
</dbReference>
<keyword evidence="8 9" id="KW-0482">Metalloprotease</keyword>
<evidence type="ECO:0000313" key="12">
    <source>
        <dbReference type="Proteomes" id="UP001211987"/>
    </source>
</evidence>
<keyword evidence="4 9" id="KW-0645">Protease</keyword>
<gene>
    <name evidence="11" type="ORF">PM738_02470</name>
</gene>
<dbReference type="SUPFAM" id="SSF101821">
    <property type="entry name" value="Aminopeptidase/glucanase lid domain"/>
    <property type="match status" value="1"/>
</dbReference>
<dbReference type="Gene3D" id="3.40.630.10">
    <property type="entry name" value="Zn peptidases"/>
    <property type="match status" value="1"/>
</dbReference>
<evidence type="ECO:0000256" key="2">
    <source>
        <dbReference type="ARBA" id="ARBA00008290"/>
    </source>
</evidence>
<dbReference type="Proteomes" id="UP001211987">
    <property type="component" value="Unassembled WGS sequence"/>
</dbReference>
<dbReference type="EC" id="3.4.11.-" evidence="10"/>
<comment type="cofactor">
    <cofactor evidence="1 10">
        <name>Zn(2+)</name>
        <dbReference type="ChEBI" id="CHEBI:29105"/>
    </cofactor>
</comment>
<reference evidence="11" key="1">
    <citation type="submission" date="2023-01" db="EMBL/GenBank/DDBJ databases">
        <title>Human gut microbiome strain richness.</title>
        <authorList>
            <person name="Chen-Liaw A."/>
        </authorList>
    </citation>
    <scope>NUCLEOTIDE SEQUENCE</scope>
    <source>
        <strain evidence="11">1001217st2_G6_1001217B_191108</strain>
    </source>
</reference>
<dbReference type="GO" id="GO:0004177">
    <property type="term" value="F:aminopeptidase activity"/>
    <property type="evidence" value="ECO:0007669"/>
    <property type="project" value="UniProtKB-KW"/>
</dbReference>
<evidence type="ECO:0000256" key="7">
    <source>
        <dbReference type="ARBA" id="ARBA00022833"/>
    </source>
</evidence>
<dbReference type="Pfam" id="PF02127">
    <property type="entry name" value="Peptidase_M18"/>
    <property type="match status" value="1"/>
</dbReference>
<evidence type="ECO:0000256" key="4">
    <source>
        <dbReference type="ARBA" id="ARBA00022670"/>
    </source>
</evidence>
<dbReference type="FunFam" id="2.30.250.10:FF:000006">
    <property type="entry name" value="Probable M18 family aminopeptidase 1"/>
    <property type="match status" value="1"/>
</dbReference>
<evidence type="ECO:0000256" key="5">
    <source>
        <dbReference type="ARBA" id="ARBA00022723"/>
    </source>
</evidence>
<dbReference type="PANTHER" id="PTHR28570">
    <property type="entry name" value="ASPARTYL AMINOPEPTIDASE"/>
    <property type="match status" value="1"/>
</dbReference>
<keyword evidence="3 9" id="KW-0031">Aminopeptidase</keyword>
<evidence type="ECO:0000256" key="9">
    <source>
        <dbReference type="RuleBase" id="RU004386"/>
    </source>
</evidence>
<comment type="caution">
    <text evidence="11">The sequence shown here is derived from an EMBL/GenBank/DDBJ whole genome shotgun (WGS) entry which is preliminary data.</text>
</comment>
<dbReference type="PANTHER" id="PTHR28570:SF2">
    <property type="entry name" value="M18 FAMILY AMINOPEPTIDASE 1-RELATED"/>
    <property type="match status" value="1"/>
</dbReference>
<evidence type="ECO:0000256" key="3">
    <source>
        <dbReference type="ARBA" id="ARBA00022438"/>
    </source>
</evidence>
<evidence type="ECO:0000256" key="8">
    <source>
        <dbReference type="ARBA" id="ARBA00023049"/>
    </source>
</evidence>